<reference evidence="1 2" key="1">
    <citation type="submission" date="2019-05" db="EMBL/GenBank/DDBJ databases">
        <title>Another draft genome of Portunus trituberculatus and its Hox gene families provides insights of decapod evolution.</title>
        <authorList>
            <person name="Jeong J.-H."/>
            <person name="Song I."/>
            <person name="Kim S."/>
            <person name="Choi T."/>
            <person name="Kim D."/>
            <person name="Ryu S."/>
            <person name="Kim W."/>
        </authorList>
    </citation>
    <scope>NUCLEOTIDE SEQUENCE [LARGE SCALE GENOMIC DNA]</scope>
    <source>
        <tissue evidence="1">Muscle</tissue>
    </source>
</reference>
<organism evidence="1 2">
    <name type="scientific">Portunus trituberculatus</name>
    <name type="common">Swimming crab</name>
    <name type="synonym">Neptunus trituberculatus</name>
    <dbReference type="NCBI Taxonomy" id="210409"/>
    <lineage>
        <taxon>Eukaryota</taxon>
        <taxon>Metazoa</taxon>
        <taxon>Ecdysozoa</taxon>
        <taxon>Arthropoda</taxon>
        <taxon>Crustacea</taxon>
        <taxon>Multicrustacea</taxon>
        <taxon>Malacostraca</taxon>
        <taxon>Eumalacostraca</taxon>
        <taxon>Eucarida</taxon>
        <taxon>Decapoda</taxon>
        <taxon>Pleocyemata</taxon>
        <taxon>Brachyura</taxon>
        <taxon>Eubrachyura</taxon>
        <taxon>Portunoidea</taxon>
        <taxon>Portunidae</taxon>
        <taxon>Portuninae</taxon>
        <taxon>Portunus</taxon>
    </lineage>
</organism>
<comment type="caution">
    <text evidence="1">The sequence shown here is derived from an EMBL/GenBank/DDBJ whole genome shotgun (WGS) entry which is preliminary data.</text>
</comment>
<name>A0A5B7F933_PORTR</name>
<gene>
    <name evidence="1" type="ORF">E2C01_034574</name>
</gene>
<dbReference type="AlphaFoldDB" id="A0A5B7F933"/>
<keyword evidence="2" id="KW-1185">Reference proteome</keyword>
<accession>A0A5B7F933</accession>
<dbReference type="Proteomes" id="UP000324222">
    <property type="component" value="Unassembled WGS sequence"/>
</dbReference>
<evidence type="ECO:0000313" key="1">
    <source>
        <dbReference type="EMBL" id="MPC40994.1"/>
    </source>
</evidence>
<proteinExistence type="predicted"/>
<sequence>MESFSWKFIINANFSPCWILLRWGPRTATPRGSLRHPSAVKECKGCSRDCRGRAKETVEGTTACKQDKKTEEKTAKGCLKYKIKSMKDEEKNCKEFFWPVVQVIPTCKSPAPFSRPSYNHG</sequence>
<protein>
    <submittedName>
        <fullName evidence="1">Uncharacterized protein</fullName>
    </submittedName>
</protein>
<evidence type="ECO:0000313" key="2">
    <source>
        <dbReference type="Proteomes" id="UP000324222"/>
    </source>
</evidence>
<dbReference type="EMBL" id="VSRR010004884">
    <property type="protein sequence ID" value="MPC40994.1"/>
    <property type="molecule type" value="Genomic_DNA"/>
</dbReference>